<evidence type="ECO:0000256" key="5">
    <source>
        <dbReference type="ARBA" id="ARBA00037974"/>
    </source>
</evidence>
<dbReference type="OrthoDB" id="367386at2"/>
<comment type="cofactor">
    <cofactor evidence="1">
        <name>pyridoxal 5'-phosphate</name>
        <dbReference type="ChEBI" id="CHEBI:597326"/>
    </cofactor>
</comment>
<dbReference type="PANTHER" id="PTHR43525">
    <property type="entry name" value="PROTEIN MALY"/>
    <property type="match status" value="1"/>
</dbReference>
<dbReference type="EMBL" id="CP036150">
    <property type="protein sequence ID" value="QEN06652.1"/>
    <property type="molecule type" value="Genomic_DNA"/>
</dbReference>
<keyword evidence="3" id="KW-0663">Pyridoxal phosphate</keyword>
<evidence type="ECO:0000256" key="1">
    <source>
        <dbReference type="ARBA" id="ARBA00001933"/>
    </source>
</evidence>
<comment type="similarity">
    <text evidence="5">Belongs to the class-II pyridoxal-phosphate-dependent aminotransferase family. MalY/PatB cystathionine beta-lyase subfamily.</text>
</comment>
<dbReference type="AlphaFoldDB" id="A0A5C1QKJ4"/>
<dbReference type="KEGG" id="ock:EXM22_01095"/>
<dbReference type="GO" id="GO:0008483">
    <property type="term" value="F:transaminase activity"/>
    <property type="evidence" value="ECO:0007669"/>
    <property type="project" value="UniProtKB-KW"/>
</dbReference>
<name>A0A5C1QKJ4_9SPIO</name>
<dbReference type="NCBIfam" id="TIGR04350">
    <property type="entry name" value="C_S_lyase_PatB"/>
    <property type="match status" value="1"/>
</dbReference>
<dbReference type="Pfam" id="PF00155">
    <property type="entry name" value="Aminotran_1_2"/>
    <property type="match status" value="1"/>
</dbReference>
<evidence type="ECO:0000313" key="7">
    <source>
        <dbReference type="EMBL" id="QEN06652.1"/>
    </source>
</evidence>
<dbReference type="InterPro" id="IPR027619">
    <property type="entry name" value="C-S_lyase_PatB-like"/>
</dbReference>
<evidence type="ECO:0000256" key="3">
    <source>
        <dbReference type="ARBA" id="ARBA00022898"/>
    </source>
</evidence>
<proteinExistence type="inferred from homology"/>
<dbReference type="InterPro" id="IPR015421">
    <property type="entry name" value="PyrdxlP-dep_Trfase_major"/>
</dbReference>
<feature type="domain" description="Aminotransferase class I/classII large" evidence="6">
    <location>
        <begin position="40"/>
        <end position="384"/>
    </location>
</feature>
<dbReference type="RefSeq" id="WP_149484735.1">
    <property type="nucleotide sequence ID" value="NZ_CP036150.1"/>
</dbReference>
<dbReference type="Proteomes" id="UP000324209">
    <property type="component" value="Chromosome"/>
</dbReference>
<sequence length="394" mass="44407">MDFDRIIDRKNSNAAKWDSKTLKNRFGDENVLPFWVADMDFASPSIVSETLKQRADHGIFGYPATSNQFLKAWQTWTATEHNWHVPLSKVCFAPGIVGAMSLAVHLFSKPGESVIIQEPVYQPFRNMIIRNNRRPLINELKMEAGRYVMDYNDLEEKVSSRDCSLMLLCSPHNPGGRVWGKKELTELSRICLKYGVFVISDEIHADLVLGNRPHIPFSSLSDECANNAMTLMAPSKTFNIAGEKLSVAVFGSQEKRKAYTDAQLAFSCEEGSALALAIGEAAYKEGSEWLLELKAYLRENVSLIERFLETEMPGVKLMRPDAGFIGWLDFRNMGLSHKEIEERLLSIGKIAMVEGHWFGQGGEGFFRLNFGCPRSLLREGLERISASLSDNFIH</sequence>
<dbReference type="SUPFAM" id="SSF53383">
    <property type="entry name" value="PLP-dependent transferases"/>
    <property type="match status" value="1"/>
</dbReference>
<dbReference type="Gene3D" id="3.90.1150.10">
    <property type="entry name" value="Aspartate Aminotransferase, domain 1"/>
    <property type="match status" value="1"/>
</dbReference>
<dbReference type="InterPro" id="IPR015424">
    <property type="entry name" value="PyrdxlP-dep_Trfase"/>
</dbReference>
<evidence type="ECO:0000259" key="6">
    <source>
        <dbReference type="Pfam" id="PF00155"/>
    </source>
</evidence>
<dbReference type="EC" id="4.4.1.13" evidence="2"/>
<dbReference type="InterPro" id="IPR051798">
    <property type="entry name" value="Class-II_PLP-Dep_Aminotrans"/>
</dbReference>
<evidence type="ECO:0000313" key="8">
    <source>
        <dbReference type="Proteomes" id="UP000324209"/>
    </source>
</evidence>
<dbReference type="InterPro" id="IPR004839">
    <property type="entry name" value="Aminotransferase_I/II_large"/>
</dbReference>
<evidence type="ECO:0000256" key="2">
    <source>
        <dbReference type="ARBA" id="ARBA00012224"/>
    </source>
</evidence>
<protein>
    <recommendedName>
        <fullName evidence="2">cysteine-S-conjugate beta-lyase</fullName>
        <ecNumber evidence="2">4.4.1.13</ecNumber>
    </recommendedName>
</protein>
<keyword evidence="8" id="KW-1185">Reference proteome</keyword>
<dbReference type="Gene3D" id="3.40.640.10">
    <property type="entry name" value="Type I PLP-dependent aspartate aminotransferase-like (Major domain)"/>
    <property type="match status" value="1"/>
</dbReference>
<reference evidence="7 8" key="1">
    <citation type="submission" date="2019-02" db="EMBL/GenBank/DDBJ databases">
        <title>Complete Genome Sequence and Methylome Analysis of free living Spirochaetas.</title>
        <authorList>
            <person name="Fomenkov A."/>
            <person name="Dubinina G."/>
            <person name="Leshcheva N."/>
            <person name="Mikheeva N."/>
            <person name="Grabovich M."/>
            <person name="Vincze T."/>
            <person name="Roberts R.J."/>
        </authorList>
    </citation>
    <scope>NUCLEOTIDE SEQUENCE [LARGE SCALE GENOMIC DNA]</scope>
    <source>
        <strain evidence="7 8">K2</strain>
    </source>
</reference>
<dbReference type="PANTHER" id="PTHR43525:SF1">
    <property type="entry name" value="PROTEIN MALY"/>
    <property type="match status" value="1"/>
</dbReference>
<keyword evidence="4" id="KW-0456">Lyase</keyword>
<dbReference type="GO" id="GO:0047804">
    <property type="term" value="F:cysteine-S-conjugate beta-lyase activity"/>
    <property type="evidence" value="ECO:0007669"/>
    <property type="project" value="UniProtKB-EC"/>
</dbReference>
<dbReference type="CDD" id="cd00609">
    <property type="entry name" value="AAT_like"/>
    <property type="match status" value="1"/>
</dbReference>
<dbReference type="InterPro" id="IPR015422">
    <property type="entry name" value="PyrdxlP-dep_Trfase_small"/>
</dbReference>
<organism evidence="7 8">
    <name type="scientific">Oceanispirochaeta crateris</name>
    <dbReference type="NCBI Taxonomy" id="2518645"/>
    <lineage>
        <taxon>Bacteria</taxon>
        <taxon>Pseudomonadati</taxon>
        <taxon>Spirochaetota</taxon>
        <taxon>Spirochaetia</taxon>
        <taxon>Spirochaetales</taxon>
        <taxon>Spirochaetaceae</taxon>
        <taxon>Oceanispirochaeta</taxon>
    </lineage>
</organism>
<evidence type="ECO:0000256" key="4">
    <source>
        <dbReference type="ARBA" id="ARBA00023239"/>
    </source>
</evidence>
<keyword evidence="7" id="KW-0808">Transferase</keyword>
<accession>A0A5C1QKJ4</accession>
<keyword evidence="7" id="KW-0032">Aminotransferase</keyword>
<dbReference type="GO" id="GO:0030170">
    <property type="term" value="F:pyridoxal phosphate binding"/>
    <property type="evidence" value="ECO:0007669"/>
    <property type="project" value="InterPro"/>
</dbReference>
<gene>
    <name evidence="7" type="ORF">EXM22_01095</name>
</gene>